<feature type="transmembrane region" description="Helical" evidence="1">
    <location>
        <begin position="20"/>
        <end position="39"/>
    </location>
</feature>
<keyword evidence="1" id="KW-1133">Transmembrane helix</keyword>
<dbReference type="AlphaFoldDB" id="A0A7G5XFR9"/>
<dbReference type="Proteomes" id="UP000515344">
    <property type="component" value="Chromosome"/>
</dbReference>
<dbReference type="KEGG" id="lacs:H4075_20005"/>
<name>A0A7G5XFR9_9BACT</name>
<feature type="transmembrane region" description="Helical" evidence="1">
    <location>
        <begin position="81"/>
        <end position="101"/>
    </location>
</feature>
<keyword evidence="1" id="KW-0472">Membrane</keyword>
<dbReference type="EMBL" id="CP060007">
    <property type="protein sequence ID" value="QNA44322.1"/>
    <property type="molecule type" value="Genomic_DNA"/>
</dbReference>
<keyword evidence="3" id="KW-1185">Reference proteome</keyword>
<organism evidence="2 3">
    <name type="scientific">Lacibacter sediminis</name>
    <dbReference type="NCBI Taxonomy" id="2760713"/>
    <lineage>
        <taxon>Bacteria</taxon>
        <taxon>Pseudomonadati</taxon>
        <taxon>Bacteroidota</taxon>
        <taxon>Chitinophagia</taxon>
        <taxon>Chitinophagales</taxon>
        <taxon>Chitinophagaceae</taxon>
        <taxon>Lacibacter</taxon>
    </lineage>
</organism>
<evidence type="ECO:0000313" key="2">
    <source>
        <dbReference type="EMBL" id="QNA44322.1"/>
    </source>
</evidence>
<sequence length="188" mass="22585">MKNDKFRKDVFIARLLKRRWLYLISAFIVFLYQLTNSKVLNFPRFLSLGCLMFSFLVIIVFIYIRYRKYKEYYLRKFRDKFYVLGFVVGIIFFSGLFQFALRVPINLLIAQSATSSDSEYYDCRIKSVNTIGYDKISFIFLDKRYSKYYSVAGYDLQQLKSSYVIKLEVKKSILDSYFIESFELTTRK</sequence>
<keyword evidence="1" id="KW-0812">Transmembrane</keyword>
<accession>A0A7G5XFR9</accession>
<feature type="transmembrane region" description="Helical" evidence="1">
    <location>
        <begin position="45"/>
        <end position="66"/>
    </location>
</feature>
<proteinExistence type="predicted"/>
<gene>
    <name evidence="2" type="ORF">H4075_20005</name>
</gene>
<evidence type="ECO:0000313" key="3">
    <source>
        <dbReference type="Proteomes" id="UP000515344"/>
    </source>
</evidence>
<protein>
    <submittedName>
        <fullName evidence="2">Uncharacterized protein</fullName>
    </submittedName>
</protein>
<reference evidence="3" key="1">
    <citation type="submission" date="2020-08" db="EMBL/GenBank/DDBJ databases">
        <title>Lacibacter sp. S13-6-6 genome sequencing.</title>
        <authorList>
            <person name="Jin L."/>
        </authorList>
    </citation>
    <scope>NUCLEOTIDE SEQUENCE [LARGE SCALE GENOMIC DNA]</scope>
    <source>
        <strain evidence="3">S13-6-6</strain>
    </source>
</reference>
<evidence type="ECO:0000256" key="1">
    <source>
        <dbReference type="SAM" id="Phobius"/>
    </source>
</evidence>
<dbReference type="RefSeq" id="WP_182802584.1">
    <property type="nucleotide sequence ID" value="NZ_CP060007.1"/>
</dbReference>